<reference evidence="3" key="1">
    <citation type="submission" date="2022-07" db="EMBL/GenBank/DDBJ databases">
        <title>Draft genome sequence of Zalerion maritima ATCC 34329, a (micro)plastics degrading marine fungus.</title>
        <authorList>
            <person name="Paco A."/>
            <person name="Goncalves M.F.M."/>
            <person name="Rocha-Santos T.A.P."/>
            <person name="Alves A."/>
        </authorList>
    </citation>
    <scope>NUCLEOTIDE SEQUENCE</scope>
    <source>
        <strain evidence="3">ATCC 34329</strain>
    </source>
</reference>
<evidence type="ECO:0000259" key="2">
    <source>
        <dbReference type="Pfam" id="PF12146"/>
    </source>
</evidence>
<proteinExistence type="predicted"/>
<dbReference type="EMBL" id="JAKWBI020000419">
    <property type="protein sequence ID" value="KAJ2895195.1"/>
    <property type="molecule type" value="Genomic_DNA"/>
</dbReference>
<accession>A0AAD5WPK0</accession>
<gene>
    <name evidence="3" type="ORF">MKZ38_006774</name>
</gene>
<dbReference type="Pfam" id="PF12146">
    <property type="entry name" value="Hydrolase_4"/>
    <property type="match status" value="1"/>
</dbReference>
<evidence type="ECO:0000313" key="3">
    <source>
        <dbReference type="EMBL" id="KAJ2895195.1"/>
    </source>
</evidence>
<name>A0AAD5WPK0_9PEZI</name>
<dbReference type="InterPro" id="IPR022742">
    <property type="entry name" value="Hydrolase_4"/>
</dbReference>
<evidence type="ECO:0000256" key="1">
    <source>
        <dbReference type="SAM" id="MobiDB-lite"/>
    </source>
</evidence>
<dbReference type="SUPFAM" id="SSF53474">
    <property type="entry name" value="alpha/beta-Hydrolases"/>
    <property type="match status" value="1"/>
</dbReference>
<protein>
    <recommendedName>
        <fullName evidence="2">Serine aminopeptidase S33 domain-containing protein</fullName>
    </recommendedName>
</protein>
<organism evidence="3 4">
    <name type="scientific">Zalerion maritima</name>
    <dbReference type="NCBI Taxonomy" id="339359"/>
    <lineage>
        <taxon>Eukaryota</taxon>
        <taxon>Fungi</taxon>
        <taxon>Dikarya</taxon>
        <taxon>Ascomycota</taxon>
        <taxon>Pezizomycotina</taxon>
        <taxon>Sordariomycetes</taxon>
        <taxon>Lulworthiomycetidae</taxon>
        <taxon>Lulworthiales</taxon>
        <taxon>Lulworthiaceae</taxon>
        <taxon>Zalerion</taxon>
    </lineage>
</organism>
<dbReference type="InterPro" id="IPR029058">
    <property type="entry name" value="AB_hydrolase_fold"/>
</dbReference>
<dbReference type="AlphaFoldDB" id="A0AAD5WPK0"/>
<feature type="region of interest" description="Disordered" evidence="1">
    <location>
        <begin position="1"/>
        <end position="37"/>
    </location>
</feature>
<sequence length="319" mass="35204">MPSSKQKQLPPSPSPSPSHGTHFTAKMLTPPASQPDGPAKAKLIFLHGFSDHINRYYTLFPSLAGRGIAVYGFDQRGWGRSVKKPADKGATGPTSQVLSEIASFIEAQIPEPDGRPHPPVFAMGHSNGGCNLLHLIASPEHQDLARKLRGVLLETPFIGFAEGEEPSRLKVFAGRLVGRLLPKQHLVHKIPLDYMSRDPKVVKDMEEDQLCHDTGTLEGLAGTLDRSIALSTGQVKLQKGLVRSMWFGLGTADKAVGYEASKKWYGDLKDEVEDMELKEYADWRHCLHAEIGKEEFYKDIADWILARSDSEDDATKSKL</sequence>
<keyword evidence="4" id="KW-1185">Reference proteome</keyword>
<evidence type="ECO:0000313" key="4">
    <source>
        <dbReference type="Proteomes" id="UP001201980"/>
    </source>
</evidence>
<dbReference type="InterPro" id="IPR051044">
    <property type="entry name" value="MAG_DAG_Lipase"/>
</dbReference>
<dbReference type="Proteomes" id="UP001201980">
    <property type="component" value="Unassembled WGS sequence"/>
</dbReference>
<feature type="domain" description="Serine aminopeptidase S33" evidence="2">
    <location>
        <begin position="38"/>
        <end position="290"/>
    </location>
</feature>
<dbReference type="Gene3D" id="3.40.50.1820">
    <property type="entry name" value="alpha/beta hydrolase"/>
    <property type="match status" value="1"/>
</dbReference>
<comment type="caution">
    <text evidence="3">The sequence shown here is derived from an EMBL/GenBank/DDBJ whole genome shotgun (WGS) entry which is preliminary data.</text>
</comment>
<dbReference type="PANTHER" id="PTHR11614">
    <property type="entry name" value="PHOSPHOLIPASE-RELATED"/>
    <property type="match status" value="1"/>
</dbReference>